<reference evidence="1" key="1">
    <citation type="submission" date="2018-05" db="EMBL/GenBank/DDBJ databases">
        <authorList>
            <person name="Lanie J.A."/>
            <person name="Ng W.-L."/>
            <person name="Kazmierczak K.M."/>
            <person name="Andrzejewski T.M."/>
            <person name="Davidsen T.M."/>
            <person name="Wayne K.J."/>
            <person name="Tettelin H."/>
            <person name="Glass J.I."/>
            <person name="Rusch D."/>
            <person name="Podicherti R."/>
            <person name="Tsui H.-C.T."/>
            <person name="Winkler M.E."/>
        </authorList>
    </citation>
    <scope>NUCLEOTIDE SEQUENCE</scope>
</reference>
<proteinExistence type="predicted"/>
<accession>A0A381NEH8</accession>
<name>A0A381NEH8_9ZZZZ</name>
<dbReference type="EMBL" id="UINC01000308">
    <property type="protein sequence ID" value="SUZ53000.1"/>
    <property type="molecule type" value="Genomic_DNA"/>
</dbReference>
<evidence type="ECO:0000313" key="1">
    <source>
        <dbReference type="EMBL" id="SUZ53000.1"/>
    </source>
</evidence>
<organism evidence="1">
    <name type="scientific">marine metagenome</name>
    <dbReference type="NCBI Taxonomy" id="408172"/>
    <lineage>
        <taxon>unclassified sequences</taxon>
        <taxon>metagenomes</taxon>
        <taxon>ecological metagenomes</taxon>
    </lineage>
</organism>
<protein>
    <submittedName>
        <fullName evidence="1">Uncharacterized protein</fullName>
    </submittedName>
</protein>
<dbReference type="AlphaFoldDB" id="A0A381NEH8"/>
<gene>
    <name evidence="1" type="ORF">METZ01_LOCUS5854</name>
</gene>
<sequence length="51" mass="5976">MSDIRIALFFLLAPESKTGKTKNVNKDKENIKRIIILYVKIWVDIFIPTQI</sequence>